<dbReference type="OrthoDB" id="10511326at2759"/>
<proteinExistence type="predicted"/>
<feature type="region of interest" description="Disordered" evidence="1">
    <location>
        <begin position="335"/>
        <end position="355"/>
    </location>
</feature>
<evidence type="ECO:0000313" key="2">
    <source>
        <dbReference type="EMBL" id="RKP05834.1"/>
    </source>
</evidence>
<name>A0A4P9XJA6_9FUNG</name>
<evidence type="ECO:0000313" key="3">
    <source>
        <dbReference type="Proteomes" id="UP000271241"/>
    </source>
</evidence>
<dbReference type="EMBL" id="KZ993020">
    <property type="protein sequence ID" value="RKP05834.1"/>
    <property type="molecule type" value="Genomic_DNA"/>
</dbReference>
<accession>A0A4P9XJA6</accession>
<dbReference type="AlphaFoldDB" id="A0A4P9XJA6"/>
<gene>
    <name evidence="2" type="ORF">THASP1DRAFT_32335</name>
</gene>
<evidence type="ECO:0000256" key="1">
    <source>
        <dbReference type="SAM" id="MobiDB-lite"/>
    </source>
</evidence>
<reference evidence="3" key="1">
    <citation type="journal article" date="2018" name="Nat. Microbiol.">
        <title>Leveraging single-cell genomics to expand the fungal tree of life.</title>
        <authorList>
            <person name="Ahrendt S.R."/>
            <person name="Quandt C.A."/>
            <person name="Ciobanu D."/>
            <person name="Clum A."/>
            <person name="Salamov A."/>
            <person name="Andreopoulos B."/>
            <person name="Cheng J.F."/>
            <person name="Woyke T."/>
            <person name="Pelin A."/>
            <person name="Henrissat B."/>
            <person name="Reynolds N.K."/>
            <person name="Benny G.L."/>
            <person name="Smith M.E."/>
            <person name="James T.Y."/>
            <person name="Grigoriev I.V."/>
        </authorList>
    </citation>
    <scope>NUCLEOTIDE SEQUENCE [LARGE SCALE GENOMIC DNA]</scope>
    <source>
        <strain evidence="3">RSA 1356</strain>
    </source>
</reference>
<sequence>MSRWLTLPLDVRRRALLSLLLLPDSPPTAVHHTSTGYAGGDAVERAVAAHATPPALGEGTGDTKNAGHTTDEATPLVFVSAAHRQHALKAAGAIATLARASRVHYCAIAHDTWLWRAMCQRVYGLSWEEWSWLRWPAPSHRGCLIDGKPCPLRRRPPFQAPCHLSQQDWYAAFWARTRLEANWRSGRAVHRPIPLPLTARHADKGRKSAPASAHKEAMPPLAPLEMAPLHDRTRHPSEFCRGWLLIQHAAAGWKRGRSFTLLHLASGRRWTCAVPYRYLFCHIQSVRERADQVLERGSWWPRVVTTIEVYCAHFTDDRHLDWEVWAMTDFSTRTSSSPPSVLAKGSPLSATPAPTVEGGRVIRSGRCVVPIVLRRGIHTSRRLSSRRVRLEAHANDIKHHYYAEHTTSVPTTRRPLTVVDYGPGHADMFTKADAPLHLLPMGASHSVHMRVEASLTAPTRLRYGDYRQPPTCIWRALGSVCVAHQPRAAYEGSAVTASAVTTAAAAIHPPPLWAANEPRPDDEMAAVAPLPAVSAHRSRPLRWSWRKRSSQRALASSQAPWQDVSRYLLDPVAGHALAKLPYRSPWPVLVEQQGVCATHVCTIEPAGRGLELALLDYAANCYLPDDTISPDASCLPLQTKRLFLTSCLCPDSMPSMSPAPLVTRRAAIDPSCLLLPTSSSESDASGTSVRANKANKLRNIYQQARSALSRRRTRYGANVSKTSPQPFQQ</sequence>
<dbReference type="Proteomes" id="UP000271241">
    <property type="component" value="Unassembled WGS sequence"/>
</dbReference>
<organism evidence="2 3">
    <name type="scientific">Thamnocephalis sphaerospora</name>
    <dbReference type="NCBI Taxonomy" id="78915"/>
    <lineage>
        <taxon>Eukaryota</taxon>
        <taxon>Fungi</taxon>
        <taxon>Fungi incertae sedis</taxon>
        <taxon>Zoopagomycota</taxon>
        <taxon>Zoopagomycotina</taxon>
        <taxon>Zoopagomycetes</taxon>
        <taxon>Zoopagales</taxon>
        <taxon>Sigmoideomycetaceae</taxon>
        <taxon>Thamnocephalis</taxon>
    </lineage>
</organism>
<protein>
    <submittedName>
        <fullName evidence="2">Uncharacterized protein</fullName>
    </submittedName>
</protein>
<keyword evidence="3" id="KW-1185">Reference proteome</keyword>
<feature type="compositionally biased region" description="Polar residues" evidence="1">
    <location>
        <begin position="719"/>
        <end position="729"/>
    </location>
</feature>
<feature type="region of interest" description="Disordered" evidence="1">
    <location>
        <begin position="706"/>
        <end position="729"/>
    </location>
</feature>